<dbReference type="Gene3D" id="3.30.70.270">
    <property type="match status" value="1"/>
</dbReference>
<organism evidence="3 4">
    <name type="scientific">Singulisphaera acidiphila (strain ATCC BAA-1392 / DSM 18658 / VKM B-2454 / MOB10)</name>
    <dbReference type="NCBI Taxonomy" id="886293"/>
    <lineage>
        <taxon>Bacteria</taxon>
        <taxon>Pseudomonadati</taxon>
        <taxon>Planctomycetota</taxon>
        <taxon>Planctomycetia</taxon>
        <taxon>Isosphaerales</taxon>
        <taxon>Isosphaeraceae</taxon>
        <taxon>Singulisphaera</taxon>
    </lineage>
</organism>
<dbReference type="Gene3D" id="3.40.1170.60">
    <property type="match status" value="1"/>
</dbReference>
<keyword evidence="3" id="KW-0808">Transferase</keyword>
<proteinExistence type="inferred from homology"/>
<dbReference type="PANTHER" id="PTHR11076:SF34">
    <property type="entry name" value="PROTEIN UMUC"/>
    <property type="match status" value="1"/>
</dbReference>
<evidence type="ECO:0000259" key="2">
    <source>
        <dbReference type="PROSITE" id="PS50173"/>
    </source>
</evidence>
<dbReference type="SUPFAM" id="SSF100879">
    <property type="entry name" value="Lesion bypass DNA polymerase (Y-family), little finger domain"/>
    <property type="match status" value="1"/>
</dbReference>
<name>L0D7Y4_SINAD</name>
<dbReference type="RefSeq" id="WP_015244155.1">
    <property type="nucleotide sequence ID" value="NC_019892.1"/>
</dbReference>
<dbReference type="HOGENOM" id="CLU_012348_3_0_0"/>
<sequence>MVAHLDADCFYVSAERVRYEHLNGLPVGVLGNQGACVIAKSYEMKAAGVSTGVPIWEAMAKCPDGVYVKRDFRWYEVLSRLMLEVVSEFSPKVEYYSIDEFFFEATPPPGMDHQRYAEVVRDRIKERVQIPVTVGIARSRTLAKLISDTAKPFGARAVLDPQEETELLARLPVAEIAGIAGRRERQLQLWGIHTCLDLAQADRRLIRDLLTATGESLWWELNGDPVVPIHPARPLHRALSRGGSFGEATDDPMMIYAWLIRNMERLIEELRYHKVLTKHVSLRVGYRDGQAGEGRASLEFPSDRFDVLLDVLRPCLRHAWIKRVPANRMHLIADHLTPRANAQLGLFESGGQRADTIADLKHEVNKKIGRFTLRSAATLPLASIYQDESNEWDICDVRGKICF</sequence>
<evidence type="ECO:0000313" key="3">
    <source>
        <dbReference type="EMBL" id="AGA24970.1"/>
    </source>
</evidence>
<dbReference type="GO" id="GO:0003684">
    <property type="term" value="F:damaged DNA binding"/>
    <property type="evidence" value="ECO:0007669"/>
    <property type="project" value="InterPro"/>
</dbReference>
<accession>L0D7Y4</accession>
<dbReference type="GO" id="GO:0042276">
    <property type="term" value="P:error-prone translesion synthesis"/>
    <property type="evidence" value="ECO:0007669"/>
    <property type="project" value="TreeGrafter"/>
</dbReference>
<dbReference type="InterPro" id="IPR017961">
    <property type="entry name" value="DNA_pol_Y-fam_little_finger"/>
</dbReference>
<reference evidence="3 4" key="1">
    <citation type="submission" date="2012-02" db="EMBL/GenBank/DDBJ databases">
        <title>Complete sequence of chromosome of Singulisphaera acidiphila DSM 18658.</title>
        <authorList>
            <consortium name="US DOE Joint Genome Institute (JGI-PGF)"/>
            <person name="Lucas S."/>
            <person name="Copeland A."/>
            <person name="Lapidus A."/>
            <person name="Glavina del Rio T."/>
            <person name="Dalin E."/>
            <person name="Tice H."/>
            <person name="Bruce D."/>
            <person name="Goodwin L."/>
            <person name="Pitluck S."/>
            <person name="Peters L."/>
            <person name="Ovchinnikova G."/>
            <person name="Chertkov O."/>
            <person name="Kyrpides N."/>
            <person name="Mavromatis K."/>
            <person name="Ivanova N."/>
            <person name="Brettin T."/>
            <person name="Detter J.C."/>
            <person name="Han C."/>
            <person name="Larimer F."/>
            <person name="Land M."/>
            <person name="Hauser L."/>
            <person name="Markowitz V."/>
            <person name="Cheng J.-F."/>
            <person name="Hugenholtz P."/>
            <person name="Woyke T."/>
            <person name="Wu D."/>
            <person name="Tindall B."/>
            <person name="Pomrenke H."/>
            <person name="Brambilla E."/>
            <person name="Klenk H.-P."/>
            <person name="Eisen J.A."/>
        </authorList>
    </citation>
    <scope>NUCLEOTIDE SEQUENCE [LARGE SCALE GENOMIC DNA]</scope>
    <source>
        <strain evidence="4">ATCC BAA-1392 / DSM 18658 / VKM B-2454 / MOB10</strain>
    </source>
</reference>
<evidence type="ECO:0000313" key="4">
    <source>
        <dbReference type="Proteomes" id="UP000010798"/>
    </source>
</evidence>
<keyword evidence="4" id="KW-1185">Reference proteome</keyword>
<protein>
    <submittedName>
        <fullName evidence="3">Nucleotidyltransferase/DNA polymerase involved in DNA repair</fullName>
    </submittedName>
</protein>
<evidence type="ECO:0000256" key="1">
    <source>
        <dbReference type="ARBA" id="ARBA00010945"/>
    </source>
</evidence>
<dbReference type="InterPro" id="IPR050116">
    <property type="entry name" value="DNA_polymerase-Y"/>
</dbReference>
<dbReference type="InterPro" id="IPR043502">
    <property type="entry name" value="DNA/RNA_pol_sf"/>
</dbReference>
<dbReference type="AlphaFoldDB" id="L0D7Y4"/>
<dbReference type="GO" id="GO:0003887">
    <property type="term" value="F:DNA-directed DNA polymerase activity"/>
    <property type="evidence" value="ECO:0007669"/>
    <property type="project" value="TreeGrafter"/>
</dbReference>
<dbReference type="InterPro" id="IPR001126">
    <property type="entry name" value="UmuC"/>
</dbReference>
<dbReference type="PANTHER" id="PTHR11076">
    <property type="entry name" value="DNA REPAIR POLYMERASE UMUC / TRANSFERASE FAMILY MEMBER"/>
    <property type="match status" value="1"/>
</dbReference>
<dbReference type="SUPFAM" id="SSF56672">
    <property type="entry name" value="DNA/RNA polymerases"/>
    <property type="match status" value="1"/>
</dbReference>
<dbReference type="OrthoDB" id="9808813at2"/>
<feature type="domain" description="UmuC" evidence="2">
    <location>
        <begin position="2"/>
        <end position="180"/>
    </location>
</feature>
<dbReference type="GO" id="GO:0006281">
    <property type="term" value="P:DNA repair"/>
    <property type="evidence" value="ECO:0007669"/>
    <property type="project" value="InterPro"/>
</dbReference>
<dbReference type="InterPro" id="IPR036775">
    <property type="entry name" value="DNA_pol_Y-fam_lit_finger_sf"/>
</dbReference>
<comment type="similarity">
    <text evidence="1">Belongs to the DNA polymerase type-Y family.</text>
</comment>
<dbReference type="Gene3D" id="1.10.150.20">
    <property type="entry name" value="5' to 3' exonuclease, C-terminal subdomain"/>
    <property type="match status" value="1"/>
</dbReference>
<dbReference type="GO" id="GO:0005829">
    <property type="term" value="C:cytosol"/>
    <property type="evidence" value="ECO:0007669"/>
    <property type="project" value="TreeGrafter"/>
</dbReference>
<dbReference type="eggNOG" id="COG0389">
    <property type="taxonomic scope" value="Bacteria"/>
</dbReference>
<dbReference type="KEGG" id="saci:Sinac_0546"/>
<dbReference type="InterPro" id="IPR043128">
    <property type="entry name" value="Rev_trsase/Diguanyl_cyclase"/>
</dbReference>
<dbReference type="Pfam" id="PF00817">
    <property type="entry name" value="IMS"/>
    <property type="match status" value="1"/>
</dbReference>
<dbReference type="GO" id="GO:0009432">
    <property type="term" value="P:SOS response"/>
    <property type="evidence" value="ECO:0007669"/>
    <property type="project" value="TreeGrafter"/>
</dbReference>
<dbReference type="EMBL" id="CP003364">
    <property type="protein sequence ID" value="AGA24970.1"/>
    <property type="molecule type" value="Genomic_DNA"/>
</dbReference>
<dbReference type="PROSITE" id="PS50173">
    <property type="entry name" value="UMUC"/>
    <property type="match status" value="1"/>
</dbReference>
<dbReference type="STRING" id="886293.Sinac_0546"/>
<dbReference type="Proteomes" id="UP000010798">
    <property type="component" value="Chromosome"/>
</dbReference>
<dbReference type="Pfam" id="PF11799">
    <property type="entry name" value="IMS_C"/>
    <property type="match status" value="1"/>
</dbReference>
<gene>
    <name evidence="3" type="ordered locus">Sinac_0546</name>
</gene>